<dbReference type="InterPro" id="IPR036490">
    <property type="entry name" value="ThsB_TIR-like_sf"/>
</dbReference>
<dbReference type="SUPFAM" id="SSF52206">
    <property type="entry name" value="Hypothetical protein MTH538"/>
    <property type="match status" value="1"/>
</dbReference>
<dbReference type="Pfam" id="PF08937">
    <property type="entry name" value="ThsB_TIR"/>
    <property type="match status" value="1"/>
</dbReference>
<dbReference type="InterPro" id="IPR015032">
    <property type="entry name" value="ThsB__TIR-like_domain"/>
</dbReference>
<reference evidence="2 3" key="1">
    <citation type="submission" date="2018-09" db="EMBL/GenBank/DDBJ databases">
        <title>Zymobacter palmae IAM14233 (=T109) whole genome analysis.</title>
        <authorList>
            <person name="Yanase H."/>
        </authorList>
    </citation>
    <scope>NUCLEOTIDE SEQUENCE [LARGE SCALE GENOMIC DNA]</scope>
    <source>
        <strain evidence="2 3">IAM14233</strain>
    </source>
</reference>
<protein>
    <submittedName>
        <fullName evidence="2">Ethanolamine utilization protein</fullName>
    </submittedName>
</protein>
<evidence type="ECO:0000313" key="2">
    <source>
        <dbReference type="EMBL" id="BBG30118.1"/>
    </source>
</evidence>
<dbReference type="KEGG" id="zpl:ZBT109_1358"/>
<gene>
    <name evidence="2" type="ORF">ZBT109_1358</name>
</gene>
<dbReference type="RefSeq" id="WP_027705713.1">
    <property type="nucleotide sequence ID" value="NZ_AP018933.1"/>
</dbReference>
<name>A0A348HER6_9GAMM</name>
<sequence>MARKVFFSFQYEDVQRAMNVRNSNVIASGQMGGFIDKADFEEVERQGDAAIKKWINDQLHGTSVTVVLVGATTDKSKWVKYEIEQSVARGNGILTVDISKIANLQGDTTNCCSLRVSGASHYLWNTNNGRENLGKWIEAAAKAAGKP</sequence>
<dbReference type="Gene3D" id="3.40.50.11200">
    <property type="match status" value="1"/>
</dbReference>
<organism evidence="2 3">
    <name type="scientific">Zymobacter palmae</name>
    <dbReference type="NCBI Taxonomy" id="33074"/>
    <lineage>
        <taxon>Bacteria</taxon>
        <taxon>Pseudomonadati</taxon>
        <taxon>Pseudomonadota</taxon>
        <taxon>Gammaproteobacteria</taxon>
        <taxon>Oceanospirillales</taxon>
        <taxon>Halomonadaceae</taxon>
        <taxon>Zymobacter group</taxon>
        <taxon>Zymobacter</taxon>
    </lineage>
</organism>
<dbReference type="Proteomes" id="UP000267342">
    <property type="component" value="Chromosome"/>
</dbReference>
<accession>A0A348HER6</accession>
<dbReference type="AlphaFoldDB" id="A0A348HER6"/>
<keyword evidence="3" id="KW-1185">Reference proteome</keyword>
<proteinExistence type="predicted"/>
<dbReference type="OrthoDB" id="9811746at2"/>
<evidence type="ECO:0000259" key="1">
    <source>
        <dbReference type="Pfam" id="PF08937"/>
    </source>
</evidence>
<dbReference type="EMBL" id="AP018933">
    <property type="protein sequence ID" value="BBG30118.1"/>
    <property type="molecule type" value="Genomic_DNA"/>
</dbReference>
<feature type="domain" description="Thoeris protein ThsB TIR-like" evidence="1">
    <location>
        <begin position="6"/>
        <end position="100"/>
    </location>
</feature>
<dbReference type="STRING" id="1123510.GCA_000620025_00348"/>
<evidence type="ECO:0000313" key="3">
    <source>
        <dbReference type="Proteomes" id="UP000267342"/>
    </source>
</evidence>